<feature type="transmembrane region" description="Helical" evidence="2">
    <location>
        <begin position="597"/>
        <end position="614"/>
    </location>
</feature>
<keyword evidence="2" id="KW-0812">Transmembrane</keyword>
<feature type="transmembrane region" description="Helical" evidence="2">
    <location>
        <begin position="932"/>
        <end position="954"/>
    </location>
</feature>
<feature type="transmembrane region" description="Helical" evidence="2">
    <location>
        <begin position="70"/>
        <end position="94"/>
    </location>
</feature>
<evidence type="ECO:0000313" key="4">
    <source>
        <dbReference type="Proteomes" id="UP000815325"/>
    </source>
</evidence>
<feature type="transmembrane region" description="Helical" evidence="2">
    <location>
        <begin position="983"/>
        <end position="1002"/>
    </location>
</feature>
<feature type="transmembrane region" description="Helical" evidence="2">
    <location>
        <begin position="509"/>
        <end position="537"/>
    </location>
</feature>
<protein>
    <submittedName>
        <fullName evidence="3">Uncharacterized protein</fullName>
    </submittedName>
</protein>
<feature type="transmembrane region" description="Helical" evidence="2">
    <location>
        <begin position="846"/>
        <end position="868"/>
    </location>
</feature>
<proteinExistence type="predicted"/>
<organism evidence="3 4">
    <name type="scientific">Dunaliella salina</name>
    <name type="common">Green alga</name>
    <name type="synonym">Protococcus salinus</name>
    <dbReference type="NCBI Taxonomy" id="3046"/>
    <lineage>
        <taxon>Eukaryota</taxon>
        <taxon>Viridiplantae</taxon>
        <taxon>Chlorophyta</taxon>
        <taxon>core chlorophytes</taxon>
        <taxon>Chlorophyceae</taxon>
        <taxon>CS clade</taxon>
        <taxon>Chlamydomonadales</taxon>
        <taxon>Dunaliellaceae</taxon>
        <taxon>Dunaliella</taxon>
    </lineage>
</organism>
<evidence type="ECO:0000256" key="1">
    <source>
        <dbReference type="SAM" id="MobiDB-lite"/>
    </source>
</evidence>
<feature type="compositionally biased region" description="Low complexity" evidence="1">
    <location>
        <begin position="174"/>
        <end position="195"/>
    </location>
</feature>
<feature type="transmembrane region" description="Helical" evidence="2">
    <location>
        <begin position="36"/>
        <end position="58"/>
    </location>
</feature>
<keyword evidence="4" id="KW-1185">Reference proteome</keyword>
<name>A0ABQ7H972_DUNSA</name>
<dbReference type="EMBL" id="MU069443">
    <property type="protein sequence ID" value="KAF5843396.1"/>
    <property type="molecule type" value="Genomic_DNA"/>
</dbReference>
<feature type="transmembrane region" description="Helical" evidence="2">
    <location>
        <begin position="558"/>
        <end position="577"/>
    </location>
</feature>
<reference evidence="3" key="1">
    <citation type="submission" date="2017-08" db="EMBL/GenBank/DDBJ databases">
        <authorList>
            <person name="Polle J.E."/>
            <person name="Barry K."/>
            <person name="Cushman J."/>
            <person name="Schmutz J."/>
            <person name="Tran D."/>
            <person name="Hathwaick L.T."/>
            <person name="Yim W.C."/>
            <person name="Jenkins J."/>
            <person name="Mckie-Krisberg Z.M."/>
            <person name="Prochnik S."/>
            <person name="Lindquist E."/>
            <person name="Dockter R.B."/>
            <person name="Adam C."/>
            <person name="Molina H."/>
            <person name="Bunkerborg J."/>
            <person name="Jin E."/>
            <person name="Buchheim M."/>
            <person name="Magnuson J."/>
        </authorList>
    </citation>
    <scope>NUCLEOTIDE SEQUENCE</scope>
    <source>
        <strain evidence="3">CCAP 19/18</strain>
    </source>
</reference>
<accession>A0ABQ7H972</accession>
<feature type="region of interest" description="Disordered" evidence="1">
    <location>
        <begin position="1029"/>
        <end position="1059"/>
    </location>
</feature>
<feature type="compositionally biased region" description="Low complexity" evidence="1">
    <location>
        <begin position="811"/>
        <end position="820"/>
    </location>
</feature>
<dbReference type="InterPro" id="IPR051937">
    <property type="entry name" value="R3H_domain_containing"/>
</dbReference>
<feature type="compositionally biased region" description="Low complexity" evidence="1">
    <location>
        <begin position="792"/>
        <end position="805"/>
    </location>
</feature>
<feature type="compositionally biased region" description="Low complexity" evidence="1">
    <location>
        <begin position="235"/>
        <end position="259"/>
    </location>
</feature>
<dbReference type="PANTHER" id="PTHR15672">
    <property type="entry name" value="CAMP-REGULATED PHOSPHOPROTEIN 21 RELATED R3H DOMAIN CONTAINING PROTEIN"/>
    <property type="match status" value="1"/>
</dbReference>
<feature type="transmembrane region" description="Helical" evidence="2">
    <location>
        <begin position="626"/>
        <end position="649"/>
    </location>
</feature>
<keyword evidence="2" id="KW-0472">Membrane</keyword>
<comment type="caution">
    <text evidence="3">The sequence shown here is derived from an EMBL/GenBank/DDBJ whole genome shotgun (WGS) entry which is preliminary data.</text>
</comment>
<evidence type="ECO:0000256" key="2">
    <source>
        <dbReference type="SAM" id="Phobius"/>
    </source>
</evidence>
<feature type="transmembrane region" description="Helical" evidence="2">
    <location>
        <begin position="874"/>
        <end position="890"/>
    </location>
</feature>
<gene>
    <name evidence="3" type="ORF">DUNSADRAFT_16895</name>
</gene>
<sequence length="1220" mass="130125">MSEEKSMRLGTWPVVTTCAVLTTCLVAYSNRSISGFTFLASFLVWGWKCVGLPGHQLAGNARTQRHRHCAGLWTFVSSASAMLFAAQIFLQLLYTTQLVQPPSQLPPFTPDGNIWQWCFSWCVLVLGLGSSGVPEDPAGGLPQMLQLLCPPLLCLLAAVSESQRCRYEEEEASEPAQEAAASAAAAEDGEQGSQENGAAGSRGSASVDGILDRRGLGDGRGHGELGSGSGANTLPQQPGTTTAGPGAERPAARAASTPPHGRNPRNSPVSAAAASTWPLLLPLSTHADNAAQQPPETGFESQPDQQYDLLSKQGAEHPGAEQHLPDRLPPSFTSTAAVLVSAAALLWPSVASMAYMGPLAWGVHAWSRAGGNITKWFGSAGGRILQAYVALHVLLLYAVQAPLLQATIPATLRALRDAAGLYGFPDGSSDSSSGDEGSGSGLEPADFWSQVAHQAVLHALYAVLGLSCWDPWRQPGTQGSEISLLPRTLSRLPNALPYLANLVSGPIPVAVSLCCISMVEVSVVGACLLALGLWTLLGPKKWGKDALARASPGLTSLLLLWLLAIYAATSLQHYYGIIPPVLQSIGLFAFQSPPPKFLALTGQLITVLFAARLSRNTTRGRQQHSSATLVACTWYAGFWAAPASWLAVAVSRLDLLHAVYLGAIALHCFRACVCPTPKIPSSNTIKPRHRLIRLFSSFHLSALYLAMCGQLPGLELLQRPELEALLKLIGIWHPTIIRDCLPVLISLLICTVHSVAGQWLARAGHVPLGAAAASGCMPGQNPSALASPAIEQQQLQQHQQQQQHQQEQHQWHQQQHQQGQHQRHQQQHQQHQQLVSPQLWHTGSALAAFSSAFGGLTVAAVVACSMLWASPPGILGVVSLILGMALLMRPPRSYELQQRLVLTHSGSSRGGEERPGGTLKVRSSWWRAWVQGWGTVACLAWLCLGTMALLYSAAMVAATSPHSLPANTEQLLEDVVGISMDQLAGSAFVAAIARPVALLLLLQTFRWCLMLDALASWWRGHLLQQPQQQQQELASGTGSPRMPQHDAQQPQQQPRERTPALACDMQQQLLTHTPGVACGRGLLGLVQRAVVLHVDKVQAVLVLAVALQEPGSLGLFVTACLAAAMPLLRGSQLAMSKQHGTGRGAAAAVSRDAPARRWYAAKVVVASLQLTLGFWMLVEYLVQAPTDARAAAQPVACPGLKITVDLQCQEAGTPPKSPLL</sequence>
<feature type="region of interest" description="Disordered" evidence="1">
    <location>
        <begin position="783"/>
        <end position="834"/>
    </location>
</feature>
<evidence type="ECO:0000313" key="3">
    <source>
        <dbReference type="EMBL" id="KAF5843396.1"/>
    </source>
</evidence>
<keyword evidence="2" id="KW-1133">Transmembrane helix</keyword>
<feature type="region of interest" description="Disordered" evidence="1">
    <location>
        <begin position="168"/>
        <end position="272"/>
    </location>
</feature>
<dbReference type="PANTHER" id="PTHR15672:SF8">
    <property type="entry name" value="PROTEIN ENCORE"/>
    <property type="match status" value="1"/>
</dbReference>
<dbReference type="Proteomes" id="UP000815325">
    <property type="component" value="Unassembled WGS sequence"/>
</dbReference>
<feature type="compositionally biased region" description="Basic and acidic residues" evidence="1">
    <location>
        <begin position="210"/>
        <end position="223"/>
    </location>
</feature>
<feature type="transmembrane region" description="Helical" evidence="2">
    <location>
        <begin position="12"/>
        <end position="30"/>
    </location>
</feature>